<geneLocation type="plasmid" evidence="2">
    <name>p60512-IMP</name>
</geneLocation>
<feature type="transmembrane region" description="Helical" evidence="1">
    <location>
        <begin position="121"/>
        <end position="143"/>
    </location>
</feature>
<keyword evidence="1" id="KW-1133">Transmembrane helix</keyword>
<keyword evidence="2" id="KW-0614">Plasmid</keyword>
<accession>A0A2L1KLC9</accession>
<keyword evidence="1" id="KW-0472">Membrane</keyword>
<keyword evidence="1" id="KW-0812">Transmembrane</keyword>
<organism evidence="2">
    <name type="scientific">Pseudomonas aeruginosa</name>
    <dbReference type="NCBI Taxonomy" id="287"/>
    <lineage>
        <taxon>Bacteria</taxon>
        <taxon>Pseudomonadati</taxon>
        <taxon>Pseudomonadota</taxon>
        <taxon>Gammaproteobacteria</taxon>
        <taxon>Pseudomonadales</taxon>
        <taxon>Pseudomonadaceae</taxon>
        <taxon>Pseudomonas</taxon>
    </lineage>
</organism>
<reference evidence="2" key="1">
    <citation type="submission" date="2019-05" db="EMBL/GenBank/DDBJ databases">
        <title>Complete suquence of plasmid in Pseudomonas aeruginosa.</title>
        <authorList>
            <person name="Zhan Z."/>
            <person name="Feng J."/>
            <person name="Zhao Y."/>
            <person name="Luo W."/>
            <person name="Jiang X."/>
            <person name="Yuan M."/>
            <person name="Liang L."/>
            <person name="Zhao Y."/>
            <person name="Zhou D."/>
        </authorList>
    </citation>
    <scope>NUCLEOTIDE SEQUENCE</scope>
    <source>
        <strain evidence="2">60512</strain>
        <plasmid evidence="2">p60512-IMP</plasmid>
    </source>
</reference>
<evidence type="ECO:0000313" key="2">
    <source>
        <dbReference type="EMBL" id="AVE23312.1"/>
    </source>
</evidence>
<evidence type="ECO:0000256" key="1">
    <source>
        <dbReference type="SAM" id="Phobius"/>
    </source>
</evidence>
<proteinExistence type="predicted"/>
<dbReference type="AlphaFoldDB" id="A0A2L1KLC9"/>
<dbReference type="EMBL" id="MF344578">
    <property type="protein sequence ID" value="AVE23312.1"/>
    <property type="molecule type" value="Genomic_DNA"/>
</dbReference>
<name>A0A2L1KLC9_PSEAI</name>
<sequence length="158" mass="17339">MASSHDFTSMSGGLWSGVQVGCRLPGHRFLAAETAGLLPIFRRLLLEPFCDLPRPGLLHLVAVLVVPVQFLCQRLCLLAVDLVQLDFLACVQLDALARLLGFDSLGLLRGRPAVAFQALKVFRLAALLGLFDLLGVALGKFFVRRFGAAHRRSSWRKT</sequence>
<protein>
    <submittedName>
        <fullName evidence="2">Uncharacterized protein</fullName>
    </submittedName>
</protein>